<feature type="domain" description="AB hydrolase-1" evidence="1">
    <location>
        <begin position="47"/>
        <end position="295"/>
    </location>
</feature>
<dbReference type="InterPro" id="IPR000073">
    <property type="entry name" value="AB_hydrolase_1"/>
</dbReference>
<evidence type="ECO:0000313" key="3">
    <source>
        <dbReference type="Proteomes" id="UP000664167"/>
    </source>
</evidence>
<dbReference type="AlphaFoldDB" id="A0A939F4W6"/>
<evidence type="ECO:0000259" key="1">
    <source>
        <dbReference type="Pfam" id="PF00561"/>
    </source>
</evidence>
<dbReference type="GO" id="GO:0016787">
    <property type="term" value="F:hydrolase activity"/>
    <property type="evidence" value="ECO:0007669"/>
    <property type="project" value="UniProtKB-KW"/>
</dbReference>
<dbReference type="InterPro" id="IPR029058">
    <property type="entry name" value="AB_hydrolase_fold"/>
</dbReference>
<protein>
    <submittedName>
        <fullName evidence="2">Alpha/beta hydrolase</fullName>
    </submittedName>
</protein>
<dbReference type="PANTHER" id="PTHR45763">
    <property type="entry name" value="HYDROLASE, ALPHA/BETA FOLD FAMILY PROTEIN, EXPRESSED-RELATED"/>
    <property type="match status" value="1"/>
</dbReference>
<gene>
    <name evidence="2" type="ORF">J0695_04520</name>
</gene>
<name>A0A939F4W6_9ACTN</name>
<evidence type="ECO:0000313" key="2">
    <source>
        <dbReference type="EMBL" id="MBO0511077.1"/>
    </source>
</evidence>
<reference evidence="2" key="1">
    <citation type="submission" date="2021-03" db="EMBL/GenBank/DDBJ databases">
        <title>Streptomyces poriferae sp. nov., a novel marine sponge-derived Actinobacteria species with anti-MRSA activity.</title>
        <authorList>
            <person name="Sandoval-Powers M."/>
            <person name="Kralova S."/>
            <person name="Nguyen G.-S."/>
            <person name="Fawwal D."/>
            <person name="Degnes K."/>
            <person name="Klinkenberg G."/>
            <person name="Sletta H."/>
            <person name="Wentzel A."/>
            <person name="Liles M.R."/>
        </authorList>
    </citation>
    <scope>NUCLEOTIDE SEQUENCE</scope>
    <source>
        <strain evidence="2">DSM 41794</strain>
    </source>
</reference>
<accession>A0A939F4W6</accession>
<sequence length="309" mass="33401">MYQPPGPCPYLPRTGTYGGRHDVGQVIRTKDGRKLAVEHHGNLRGRPVFLLHGTPGSRLGPAPRSAVLYRLGVHLITFDRPGYGDSDRLPGRPVAHAAADVETIADALDLAEFAVVGRSGGAPHALACAALLPRRAVRAASLVGLAPRDARGLDWFDGMTAANVREYVNAAAGHRQLTAALEFRSVGIRSDPAGSVADMHRDLSDSDRGIVSDTGIRAMLVRNFAEALRSSADGWVDDVMAFANDWEFRPQDISAPVLLWHGEDDVFAPVAHTRWLAERIPRAELVVERGAAHFGALRVLARVLSWATR</sequence>
<proteinExistence type="predicted"/>
<comment type="caution">
    <text evidence="2">The sequence shown here is derived from an EMBL/GenBank/DDBJ whole genome shotgun (WGS) entry which is preliminary data.</text>
</comment>
<keyword evidence="2" id="KW-0378">Hydrolase</keyword>
<dbReference type="Pfam" id="PF00561">
    <property type="entry name" value="Abhydrolase_1"/>
    <property type="match status" value="1"/>
</dbReference>
<organism evidence="2 3">
    <name type="scientific">Streptomyces beijiangensis</name>
    <dbReference type="NCBI Taxonomy" id="163361"/>
    <lineage>
        <taxon>Bacteria</taxon>
        <taxon>Bacillati</taxon>
        <taxon>Actinomycetota</taxon>
        <taxon>Actinomycetes</taxon>
        <taxon>Kitasatosporales</taxon>
        <taxon>Streptomycetaceae</taxon>
        <taxon>Streptomyces</taxon>
    </lineage>
</organism>
<dbReference type="EMBL" id="JAFLRJ010000036">
    <property type="protein sequence ID" value="MBO0511077.1"/>
    <property type="molecule type" value="Genomic_DNA"/>
</dbReference>
<dbReference type="PANTHER" id="PTHR45763:SF46">
    <property type="entry name" value="AB HYDROLASE-1 DOMAIN-CONTAINING PROTEIN"/>
    <property type="match status" value="1"/>
</dbReference>
<keyword evidence="3" id="KW-1185">Reference proteome</keyword>
<dbReference type="Gene3D" id="3.40.50.1820">
    <property type="entry name" value="alpha/beta hydrolase"/>
    <property type="match status" value="1"/>
</dbReference>
<dbReference type="SUPFAM" id="SSF53474">
    <property type="entry name" value="alpha/beta-Hydrolases"/>
    <property type="match status" value="1"/>
</dbReference>
<dbReference type="Proteomes" id="UP000664167">
    <property type="component" value="Unassembled WGS sequence"/>
</dbReference>